<evidence type="ECO:0000313" key="2">
    <source>
        <dbReference type="Proteomes" id="UP000816034"/>
    </source>
</evidence>
<dbReference type="EMBL" id="PYSW02000057">
    <property type="protein sequence ID" value="KAG2373288.1"/>
    <property type="molecule type" value="Genomic_DNA"/>
</dbReference>
<gene>
    <name evidence="1" type="ORF">C9374_012277</name>
</gene>
<organism evidence="1 2">
    <name type="scientific">Naegleria lovaniensis</name>
    <name type="common">Amoeba</name>
    <dbReference type="NCBI Taxonomy" id="51637"/>
    <lineage>
        <taxon>Eukaryota</taxon>
        <taxon>Discoba</taxon>
        <taxon>Heterolobosea</taxon>
        <taxon>Tetramitia</taxon>
        <taxon>Eutetramitia</taxon>
        <taxon>Vahlkampfiidae</taxon>
        <taxon>Naegleria</taxon>
    </lineage>
</organism>
<proteinExistence type="predicted"/>
<dbReference type="GeneID" id="68104731"/>
<accession>A0AA88GEB6</accession>
<dbReference type="AlphaFoldDB" id="A0AA88GEB6"/>
<evidence type="ECO:0000313" key="1">
    <source>
        <dbReference type="EMBL" id="KAG2373288.1"/>
    </source>
</evidence>
<keyword evidence="2" id="KW-1185">Reference proteome</keyword>
<dbReference type="Proteomes" id="UP000816034">
    <property type="component" value="Unassembled WGS sequence"/>
</dbReference>
<protein>
    <submittedName>
        <fullName evidence="1">Uncharacterized protein</fullName>
    </submittedName>
</protein>
<sequence length="415" mass="48505">MSVNEQTPGQRFLVKVSQKLSKERFEHAFGVDQVAEWDVEWSVFENTNHDVLQEQEFEDISIRKNIRTLAKTISKKRSENMNTTQKECFLDVLDLKEQYIMMAYDRIEAYSAEYFKLLHPESNICFGLKKGGDQLGVVMNITTGPRNEQPLRYYIKTHALGRKEFNSSTVPKPVEPLELIVYKVLEKLQLCPQVHFICRDEKDLLIATLDAGQNGDFQEFSTIMKQPEKITCQVWGNLLEYYFEGNGLLASFNEEVLNEKAHKFIEQLSMMDMIMRIFNLRDCINNTTNFGFMIPDGDLKVIDFRAELEPFTEECFKDFRNGNGMFRVDRAHYSIIYPLFGRPWKKRLQTAMLLVQEGMLCNLSEVLKESVDFVITQFSNNDLSHLVSKVKDRHTLLQTNIDTFIRYLNEQKLKQ</sequence>
<comment type="caution">
    <text evidence="1">The sequence shown here is derived from an EMBL/GenBank/DDBJ whole genome shotgun (WGS) entry which is preliminary data.</text>
</comment>
<dbReference type="PANTHER" id="PTHR33651">
    <property type="entry name" value="PROTEIN CBG06246"/>
    <property type="match status" value="1"/>
</dbReference>
<dbReference type="PANTHER" id="PTHR33651:SF3">
    <property type="entry name" value="PHAGE PROTEIN"/>
    <property type="match status" value="1"/>
</dbReference>
<dbReference type="RefSeq" id="XP_044542462.1">
    <property type="nucleotide sequence ID" value="XM_044688025.1"/>
</dbReference>
<reference evidence="1 2" key="1">
    <citation type="journal article" date="2018" name="BMC Genomics">
        <title>The genome of Naegleria lovaniensis, the basis for a comparative approach to unravel pathogenicity factors of the human pathogenic amoeba N. fowleri.</title>
        <authorList>
            <person name="Liechti N."/>
            <person name="Schurch N."/>
            <person name="Bruggmann R."/>
            <person name="Wittwer M."/>
        </authorList>
    </citation>
    <scope>NUCLEOTIDE SEQUENCE [LARGE SCALE GENOMIC DNA]</scope>
    <source>
        <strain evidence="1 2">ATCC 30569</strain>
    </source>
</reference>
<name>A0AA88GEB6_NAELO</name>